<dbReference type="Proteomes" id="UP000235388">
    <property type="component" value="Unassembled WGS sequence"/>
</dbReference>
<name>A0A2N5T702_9BASI</name>
<comment type="caution">
    <text evidence="3">The sequence shown here is derived from an EMBL/GenBank/DDBJ whole genome shotgun (WGS) entry which is preliminary data.</text>
</comment>
<feature type="domain" description="DUF6589" evidence="2">
    <location>
        <begin position="641"/>
        <end position="709"/>
    </location>
</feature>
<feature type="compositionally biased region" description="Acidic residues" evidence="1">
    <location>
        <begin position="797"/>
        <end position="827"/>
    </location>
</feature>
<keyword evidence="4" id="KW-1185">Reference proteome</keyword>
<dbReference type="InterPro" id="IPR046496">
    <property type="entry name" value="DUF6589"/>
</dbReference>
<evidence type="ECO:0000313" key="4">
    <source>
        <dbReference type="Proteomes" id="UP000235388"/>
    </source>
</evidence>
<proteinExistence type="predicted"/>
<reference evidence="3 4" key="1">
    <citation type="submission" date="2017-11" db="EMBL/GenBank/DDBJ databases">
        <title>De novo assembly and phasing of dikaryotic genomes from two isolates of Puccinia coronata f. sp. avenae, the causal agent of oat crown rust.</title>
        <authorList>
            <person name="Miller M.E."/>
            <person name="Zhang Y."/>
            <person name="Omidvar V."/>
            <person name="Sperschneider J."/>
            <person name="Schwessinger B."/>
            <person name="Raley C."/>
            <person name="Palmer J.M."/>
            <person name="Garnica D."/>
            <person name="Upadhyaya N."/>
            <person name="Rathjen J."/>
            <person name="Taylor J.M."/>
            <person name="Park R.F."/>
            <person name="Dodds P.N."/>
            <person name="Hirsch C.D."/>
            <person name="Kianian S.F."/>
            <person name="Figueroa M."/>
        </authorList>
    </citation>
    <scope>NUCLEOTIDE SEQUENCE [LARGE SCALE GENOMIC DNA]</scope>
    <source>
        <strain evidence="3">12NC29</strain>
    </source>
</reference>
<evidence type="ECO:0000313" key="3">
    <source>
        <dbReference type="EMBL" id="PLW21273.1"/>
    </source>
</evidence>
<organism evidence="3 4">
    <name type="scientific">Puccinia coronata f. sp. avenae</name>
    <dbReference type="NCBI Taxonomy" id="200324"/>
    <lineage>
        <taxon>Eukaryota</taxon>
        <taxon>Fungi</taxon>
        <taxon>Dikarya</taxon>
        <taxon>Basidiomycota</taxon>
        <taxon>Pucciniomycotina</taxon>
        <taxon>Pucciniomycetes</taxon>
        <taxon>Pucciniales</taxon>
        <taxon>Pucciniaceae</taxon>
        <taxon>Puccinia</taxon>
    </lineage>
</organism>
<dbReference type="EMBL" id="PGCJ01000785">
    <property type="protein sequence ID" value="PLW21273.1"/>
    <property type="molecule type" value="Genomic_DNA"/>
</dbReference>
<dbReference type="STRING" id="200324.A0A2N5T702"/>
<dbReference type="OrthoDB" id="2500735at2759"/>
<dbReference type="AlphaFoldDB" id="A0A2N5T702"/>
<evidence type="ECO:0000259" key="2">
    <source>
        <dbReference type="Pfam" id="PF20231"/>
    </source>
</evidence>
<sequence length="827" mass="93309">MSQPTFEHPDPPRRYRSEESKITAILDFMASVDHDPKSFIISLLRIKNDQAATQRRYWRTQRGWNSTLAMLHAMRDFVCTKEVGKVAWEAKMLCEATRITVNQKPPGGCYPNGEYYSSKQVNEAFFDEKTKSVRERELAEVHTPFLFHLIFNRLVEKSTASKPDSDEPDVFEQLEQEDWEVDENGDFFPVLLPAPIHQDYQTRARKTATTICSMIAFVHNRRINGTQLANSLTFLASGVSERVNHSLNYIGLTSSRRTAHRALEVLGKQAEDKIKQKMSTANSLIMPPFLCIDNLDFEQRVHAKSIGHDSKMFHGTWGYIHQINPKLLASVSPADLTLEAYQESMQKASNIKVTPTMFIASVAEDQHWTLVLKSQIADAITQYVAESSDNEVKIITSPPAVDQILHEQPDITMLKLMVASDNSAQGFEDVCTGIIQQTNLSETKFASRLLMLDGDLGTCVNVKCLQNQRFPSAHVEDSLENVCPLLGASHTLRNIGHAIYTKYFGNSSDSRDSGAWRYLESLGIPSRKTLDKKDFTLMISNMIKIHKATLVHSVMQVMEEGEKSLDAKPRYLPSKEIQRIIDLCYNKFFSAESRVEASQLLSPKLANLQLRLLDFASIVEANAAMKAGDIGCVMYMWKLAPTGRQKHFSPKDLFLEKQNYWLKYFFNHSGRGTEIDRLKDVYSVNVPFLQSLIQGLNIESGLKNIIQSHHNKIKLVSLNNCLRMVRQNDSCGISSKSNEYIPEPVPNFYAKGVKKISSDYRAGRLNRLRPPPIICWDAGDLPTQKMDSDGGPSSESSSEEEEDLETSTDEDDSSDDKDSDGSEENSG</sequence>
<accession>A0A2N5T702</accession>
<feature type="region of interest" description="Disordered" evidence="1">
    <location>
        <begin position="776"/>
        <end position="827"/>
    </location>
</feature>
<feature type="domain" description="DUF6589" evidence="2">
    <location>
        <begin position="354"/>
        <end position="639"/>
    </location>
</feature>
<evidence type="ECO:0000256" key="1">
    <source>
        <dbReference type="SAM" id="MobiDB-lite"/>
    </source>
</evidence>
<dbReference type="Pfam" id="PF20231">
    <property type="entry name" value="DUF6589"/>
    <property type="match status" value="2"/>
</dbReference>
<protein>
    <recommendedName>
        <fullName evidence="2">DUF6589 domain-containing protein</fullName>
    </recommendedName>
</protein>
<gene>
    <name evidence="3" type="ORF">PCANC_05041</name>
</gene>